<feature type="domain" description="RCK N-terminal" evidence="7">
    <location>
        <begin position="1"/>
        <end position="121"/>
    </location>
</feature>
<evidence type="ECO:0000313" key="12">
    <source>
        <dbReference type="Proteomes" id="UP000443070"/>
    </source>
</evidence>
<keyword evidence="2" id="KW-0813">Transport</keyword>
<reference evidence="12 13" key="2">
    <citation type="journal article" date="2019" name="Nat. Med.">
        <title>A library of human gut bacterial isolates paired with longitudinal multiomics data enables mechanistic microbiome research.</title>
        <authorList>
            <person name="Poyet M."/>
            <person name="Groussin M."/>
            <person name="Gibbons S.M."/>
            <person name="Avila-Pacheco J."/>
            <person name="Jiang X."/>
            <person name="Kearney S.M."/>
            <person name="Perrotta A.R."/>
            <person name="Berdy B."/>
            <person name="Zhao S."/>
            <person name="Lieberman T.D."/>
            <person name="Swanson P.K."/>
            <person name="Smith M."/>
            <person name="Roesemann S."/>
            <person name="Alexander J.E."/>
            <person name="Rich S.A."/>
            <person name="Livny J."/>
            <person name="Vlamakis H."/>
            <person name="Clish C."/>
            <person name="Bullock K."/>
            <person name="Deik A."/>
            <person name="Scott J."/>
            <person name="Pierce K.A."/>
            <person name="Xavier R.J."/>
            <person name="Alm E.J."/>
        </authorList>
    </citation>
    <scope>NUCLEOTIDE SEQUENCE [LARGE SCALE GENOMIC DNA]</scope>
    <source>
        <strain evidence="10 13">BIOML-A13</strain>
        <strain evidence="11 12">BIOML-A3</strain>
    </source>
</reference>
<dbReference type="InterPro" id="IPR003148">
    <property type="entry name" value="RCK_N"/>
</dbReference>
<organism evidence="9">
    <name type="scientific">Phascolarctobacterium faecium</name>
    <dbReference type="NCBI Taxonomy" id="33025"/>
    <lineage>
        <taxon>Bacteria</taxon>
        <taxon>Bacillati</taxon>
        <taxon>Bacillota</taxon>
        <taxon>Negativicutes</taxon>
        <taxon>Acidaminococcales</taxon>
        <taxon>Acidaminococcaceae</taxon>
        <taxon>Phascolarctobacterium</taxon>
    </lineage>
</organism>
<keyword evidence="5" id="KW-0520">NAD</keyword>
<dbReference type="Proteomes" id="UP000443070">
    <property type="component" value="Unassembled WGS sequence"/>
</dbReference>
<dbReference type="Pfam" id="PF02254">
    <property type="entry name" value="TrkA_N"/>
    <property type="match status" value="2"/>
</dbReference>
<evidence type="ECO:0000313" key="9">
    <source>
        <dbReference type="EMBL" id="CDB45103.1"/>
    </source>
</evidence>
<dbReference type="PRINTS" id="PR00335">
    <property type="entry name" value="KUPTAKETRKA"/>
</dbReference>
<dbReference type="OrthoDB" id="9810759at2"/>
<evidence type="ECO:0000256" key="6">
    <source>
        <dbReference type="ARBA" id="ARBA00023065"/>
    </source>
</evidence>
<evidence type="ECO:0000259" key="8">
    <source>
        <dbReference type="PROSITE" id="PS51202"/>
    </source>
</evidence>
<evidence type="ECO:0000256" key="3">
    <source>
        <dbReference type="ARBA" id="ARBA00022538"/>
    </source>
</evidence>
<dbReference type="Gene3D" id="3.40.50.720">
    <property type="entry name" value="NAD(P)-binding Rossmann-like Domain"/>
    <property type="match status" value="2"/>
</dbReference>
<feature type="domain" description="RCK C-terminal" evidence="8">
    <location>
        <begin position="141"/>
        <end position="222"/>
    </location>
</feature>
<dbReference type="NCBIfam" id="NF007041">
    <property type="entry name" value="PRK09496.3-4"/>
    <property type="match status" value="1"/>
</dbReference>
<dbReference type="Pfam" id="PF02080">
    <property type="entry name" value="TrkA_C"/>
    <property type="match status" value="2"/>
</dbReference>
<gene>
    <name evidence="10" type="primary">trkA</name>
    <name evidence="9" type="ORF">BN533_00241</name>
    <name evidence="10" type="ORF">GMD11_04170</name>
    <name evidence="11" type="ORF">GMD18_09315</name>
</gene>
<reference evidence="9" key="1">
    <citation type="submission" date="2012-11" db="EMBL/GenBank/DDBJ databases">
        <title>Dependencies among metagenomic species, viruses, plasmids and units of genetic variation.</title>
        <authorList>
            <person name="Nielsen H.B."/>
            <person name="Almeida M."/>
            <person name="Juncker A.S."/>
            <person name="Rasmussen S."/>
            <person name="Li J."/>
            <person name="Sunagawa S."/>
            <person name="Plichta D."/>
            <person name="Gautier L."/>
            <person name="Le Chatelier E."/>
            <person name="Peletier E."/>
            <person name="Bonde I."/>
            <person name="Nielsen T."/>
            <person name="Manichanh C."/>
            <person name="Arumugam M."/>
            <person name="Batto J."/>
            <person name="Santos M.B.Q.D."/>
            <person name="Blom N."/>
            <person name="Borruel N."/>
            <person name="Burgdorf K.S."/>
            <person name="Boumezbeur F."/>
            <person name="Casellas F."/>
            <person name="Dore J."/>
            <person name="Guarner F."/>
            <person name="Hansen T."/>
            <person name="Hildebrand F."/>
            <person name="Kaas R.S."/>
            <person name="Kennedy S."/>
            <person name="Kristiansen K."/>
            <person name="Kultima J.R."/>
            <person name="Leonard P."/>
            <person name="Levenez F."/>
            <person name="Lund O."/>
            <person name="Moumen B."/>
            <person name="Le Paslier D."/>
            <person name="Pons N."/>
            <person name="Pedersen O."/>
            <person name="Prifti E."/>
            <person name="Qin J."/>
            <person name="Raes J."/>
            <person name="Tap J."/>
            <person name="Tims S."/>
            <person name="Ussery D.W."/>
            <person name="Yamada T."/>
            <person name="MetaHit consortium"/>
            <person name="Renault P."/>
            <person name="Sicheritz-Ponten T."/>
            <person name="Bork P."/>
            <person name="Wang J."/>
            <person name="Brunak S."/>
            <person name="Ehrlich S.D."/>
        </authorList>
    </citation>
    <scope>NUCLEOTIDE SEQUENCE [LARGE SCALE GENOMIC DNA]</scope>
</reference>
<feature type="domain" description="RCK C-terminal" evidence="8">
    <location>
        <begin position="364"/>
        <end position="445"/>
    </location>
</feature>
<feature type="domain" description="RCK N-terminal" evidence="7">
    <location>
        <begin position="227"/>
        <end position="344"/>
    </location>
</feature>
<dbReference type="InterPro" id="IPR036721">
    <property type="entry name" value="RCK_C_sf"/>
</dbReference>
<evidence type="ECO:0000313" key="11">
    <source>
        <dbReference type="EMBL" id="MTU04596.1"/>
    </source>
</evidence>
<dbReference type="NCBIfam" id="NF007031">
    <property type="entry name" value="PRK09496.1-2"/>
    <property type="match status" value="1"/>
</dbReference>
<accession>R6I4K6</accession>
<evidence type="ECO:0000256" key="5">
    <source>
        <dbReference type="ARBA" id="ARBA00023027"/>
    </source>
</evidence>
<dbReference type="EMBL" id="WNBW01000008">
    <property type="protein sequence ID" value="MTU04596.1"/>
    <property type="molecule type" value="Genomic_DNA"/>
</dbReference>
<evidence type="ECO:0000313" key="13">
    <source>
        <dbReference type="Proteomes" id="UP000484547"/>
    </source>
</evidence>
<dbReference type="RefSeq" id="WP_021717144.1">
    <property type="nucleotide sequence ID" value="NZ_AP019004.1"/>
</dbReference>
<proteinExistence type="predicted"/>
<dbReference type="PROSITE" id="PS51201">
    <property type="entry name" value="RCK_N"/>
    <property type="match status" value="2"/>
</dbReference>
<dbReference type="NCBIfam" id="NF007039">
    <property type="entry name" value="PRK09496.3-2"/>
    <property type="match status" value="1"/>
</dbReference>
<dbReference type="InterPro" id="IPR036291">
    <property type="entry name" value="NAD(P)-bd_dom_sf"/>
</dbReference>
<keyword evidence="4" id="KW-0630">Potassium</keyword>
<evidence type="ECO:0000256" key="1">
    <source>
        <dbReference type="ARBA" id="ARBA00017378"/>
    </source>
</evidence>
<protein>
    <recommendedName>
        <fullName evidence="1">Trk system potassium uptake protein TrkA</fullName>
    </recommendedName>
</protein>
<evidence type="ECO:0000256" key="4">
    <source>
        <dbReference type="ARBA" id="ARBA00022958"/>
    </source>
</evidence>
<evidence type="ECO:0000259" key="7">
    <source>
        <dbReference type="PROSITE" id="PS51201"/>
    </source>
</evidence>
<evidence type="ECO:0000313" key="10">
    <source>
        <dbReference type="EMBL" id="MTT75469.1"/>
    </source>
</evidence>
<dbReference type="InterPro" id="IPR050721">
    <property type="entry name" value="Trk_Ktr_HKT_K-transport"/>
</dbReference>
<keyword evidence="12" id="KW-1185">Reference proteome</keyword>
<comment type="caution">
    <text evidence="9">The sequence shown here is derived from an EMBL/GenBank/DDBJ whole genome shotgun (WGS) entry which is preliminary data.</text>
</comment>
<keyword evidence="6" id="KW-0406">Ion transport</keyword>
<dbReference type="PANTHER" id="PTHR43833:SF5">
    <property type="entry name" value="TRK SYSTEM POTASSIUM UPTAKE PROTEIN TRKA"/>
    <property type="match status" value="1"/>
</dbReference>
<sequence>MRIVIVGAGKLGYSIAQLLAEDQYDVVVVEIDEKRREVVKNSLDVLTIGGNGCSPNTLDDPDIRDADVLIASTDSDEVNMVTCMMAKNYGVKHTVARIRNTEYALTAKDLLNQGMNIDLILNPERITATEINHILMTPSALDVDDFAEGKVRMFEARMSDASPYVGVPLKDLEIPKQILIAMLFRRHKMIIPHGDDMLEPGDNVYFVGQQSAIKEFEETFVNTYEKIERVMIIGAGRTGRFLAPMLEEQGLFVKVIEKNKDRCQLIAQKLENGIVLCGDGTDIDLLTEEGIAEADVVICITEDDKLNLLLALMAKHLGAKKTIVRVARNEYVELMEKVGVDIVLSSRLLSSGEVLRFVRKGGIVSVSLLEGAKAEALEIILPDDCEVIGKSLKDIKLPRACLVCAVVHDNEAVVPNGNTVLYAGDRIIIFVKSEFVKRVMPFFESRG</sequence>
<dbReference type="NCBIfam" id="NF007032">
    <property type="entry name" value="PRK09496.1-4"/>
    <property type="match status" value="1"/>
</dbReference>
<dbReference type="PANTHER" id="PTHR43833">
    <property type="entry name" value="POTASSIUM CHANNEL PROTEIN 2-RELATED-RELATED"/>
    <property type="match status" value="1"/>
</dbReference>
<dbReference type="InterPro" id="IPR006036">
    <property type="entry name" value="K_uptake_TrkA"/>
</dbReference>
<dbReference type="InterPro" id="IPR006037">
    <property type="entry name" value="RCK_C"/>
</dbReference>
<evidence type="ECO:0000256" key="2">
    <source>
        <dbReference type="ARBA" id="ARBA00022448"/>
    </source>
</evidence>
<name>A0A3G9H6U3_9FIRM</name>
<dbReference type="PROSITE" id="PS51202">
    <property type="entry name" value="RCK_C"/>
    <property type="match status" value="2"/>
</dbReference>
<dbReference type="EMBL" id="CBDS010000012">
    <property type="protein sequence ID" value="CDB45103.1"/>
    <property type="molecule type" value="Genomic_DNA"/>
</dbReference>
<dbReference type="SUPFAM" id="SSF51735">
    <property type="entry name" value="NAD(P)-binding Rossmann-fold domains"/>
    <property type="match status" value="2"/>
</dbReference>
<keyword evidence="3" id="KW-0633">Potassium transport</keyword>
<dbReference type="Gene3D" id="3.30.70.1450">
    <property type="entry name" value="Regulator of K+ conductance, C-terminal domain"/>
    <property type="match status" value="2"/>
</dbReference>
<dbReference type="EMBL" id="WNBM01000001">
    <property type="protein sequence ID" value="MTT75469.1"/>
    <property type="molecule type" value="Genomic_DNA"/>
</dbReference>
<accession>A0A3G9H6U3</accession>
<dbReference type="SUPFAM" id="SSF116726">
    <property type="entry name" value="TrkA C-terminal domain-like"/>
    <property type="match status" value="2"/>
</dbReference>
<dbReference type="GeneID" id="49407462"/>
<dbReference type="GO" id="GO:0015079">
    <property type="term" value="F:potassium ion transmembrane transporter activity"/>
    <property type="evidence" value="ECO:0007669"/>
    <property type="project" value="InterPro"/>
</dbReference>
<dbReference type="GO" id="GO:0005886">
    <property type="term" value="C:plasma membrane"/>
    <property type="evidence" value="ECO:0007669"/>
    <property type="project" value="InterPro"/>
</dbReference>
<dbReference type="Proteomes" id="UP000484547">
    <property type="component" value="Unassembled WGS sequence"/>
</dbReference>
<dbReference type="AlphaFoldDB" id="A0A3G9H6U3"/>
<dbReference type="NCBIfam" id="NF007034">
    <property type="entry name" value="PRK09496.2-1"/>
    <property type="match status" value="1"/>
</dbReference>